<dbReference type="SUPFAM" id="SSF48403">
    <property type="entry name" value="Ankyrin repeat"/>
    <property type="match status" value="4"/>
</dbReference>
<dbReference type="PRINTS" id="PR01415">
    <property type="entry name" value="ANKYRIN"/>
</dbReference>
<keyword evidence="1" id="KW-0677">Repeat</keyword>
<organism evidence="5">
    <name type="scientific">Schistocephalus solidus</name>
    <name type="common">Tapeworm</name>
    <dbReference type="NCBI Taxonomy" id="70667"/>
    <lineage>
        <taxon>Eukaryota</taxon>
        <taxon>Metazoa</taxon>
        <taxon>Spiralia</taxon>
        <taxon>Lophotrochozoa</taxon>
        <taxon>Platyhelminthes</taxon>
        <taxon>Cestoda</taxon>
        <taxon>Eucestoda</taxon>
        <taxon>Diphyllobothriidea</taxon>
        <taxon>Diphyllobothriidae</taxon>
        <taxon>Schistocephalus</taxon>
    </lineage>
</organism>
<feature type="repeat" description="ANK" evidence="3">
    <location>
        <begin position="657"/>
        <end position="684"/>
    </location>
</feature>
<feature type="repeat" description="ANK" evidence="3">
    <location>
        <begin position="65"/>
        <end position="97"/>
    </location>
</feature>
<feature type="region of interest" description="Disordered" evidence="4">
    <location>
        <begin position="294"/>
        <end position="342"/>
    </location>
</feature>
<feature type="non-terminal residue" evidence="5">
    <location>
        <position position="1"/>
    </location>
</feature>
<feature type="repeat" description="ANK" evidence="3">
    <location>
        <begin position="197"/>
        <end position="229"/>
    </location>
</feature>
<feature type="repeat" description="ANK" evidence="3">
    <location>
        <begin position="465"/>
        <end position="497"/>
    </location>
</feature>
<dbReference type="Pfam" id="PF12796">
    <property type="entry name" value="Ank_2"/>
    <property type="match status" value="7"/>
</dbReference>
<dbReference type="Pfam" id="PF00023">
    <property type="entry name" value="Ank"/>
    <property type="match status" value="5"/>
</dbReference>
<evidence type="ECO:0000256" key="1">
    <source>
        <dbReference type="ARBA" id="ARBA00022737"/>
    </source>
</evidence>
<reference evidence="5" key="1">
    <citation type="submission" date="2016-01" db="EMBL/GenBank/DDBJ databases">
        <title>Reference transcriptome for the parasite Schistocephalus solidus: insights into the molecular evolution of parasitism.</title>
        <authorList>
            <person name="Hebert F.O."/>
            <person name="Grambauer S."/>
            <person name="Barber I."/>
            <person name="Landry C.R."/>
            <person name="Aubin-Horth N."/>
        </authorList>
    </citation>
    <scope>NUCLEOTIDE SEQUENCE</scope>
</reference>
<evidence type="ECO:0000313" key="5">
    <source>
        <dbReference type="EMBL" id="JAP57280.1"/>
    </source>
</evidence>
<dbReference type="InterPro" id="IPR002110">
    <property type="entry name" value="Ankyrin_rpt"/>
</dbReference>
<name>A0A0X3Q1E3_SCHSO</name>
<keyword evidence="2 3" id="KW-0040">ANK repeat</keyword>
<dbReference type="PANTHER" id="PTHR24123">
    <property type="entry name" value="ANKYRIN REPEAT-CONTAINING"/>
    <property type="match status" value="1"/>
</dbReference>
<feature type="repeat" description="ANK" evidence="3">
    <location>
        <begin position="1023"/>
        <end position="1055"/>
    </location>
</feature>
<feature type="repeat" description="ANK" evidence="3">
    <location>
        <begin position="263"/>
        <end position="295"/>
    </location>
</feature>
<dbReference type="SMART" id="SM00248">
    <property type="entry name" value="ANK"/>
    <property type="match status" value="27"/>
</dbReference>
<feature type="repeat" description="ANK" evidence="3">
    <location>
        <begin position="1315"/>
        <end position="1347"/>
    </location>
</feature>
<feature type="repeat" description="ANK" evidence="3">
    <location>
        <begin position="98"/>
        <end position="130"/>
    </location>
</feature>
<feature type="repeat" description="ANK" evidence="3">
    <location>
        <begin position="1108"/>
        <end position="1133"/>
    </location>
</feature>
<dbReference type="EMBL" id="GEEE01005945">
    <property type="protein sequence ID" value="JAP57280.1"/>
    <property type="molecule type" value="Transcribed_RNA"/>
</dbReference>
<evidence type="ECO:0000256" key="4">
    <source>
        <dbReference type="SAM" id="MobiDB-lite"/>
    </source>
</evidence>
<dbReference type="PROSITE" id="PS50297">
    <property type="entry name" value="ANK_REP_REGION"/>
    <property type="match status" value="15"/>
</dbReference>
<feature type="compositionally biased region" description="Low complexity" evidence="4">
    <location>
        <begin position="327"/>
        <end position="342"/>
    </location>
</feature>
<feature type="compositionally biased region" description="Low complexity" evidence="4">
    <location>
        <begin position="298"/>
        <end position="316"/>
    </location>
</feature>
<evidence type="ECO:0000256" key="3">
    <source>
        <dbReference type="PROSITE-ProRule" id="PRU00023"/>
    </source>
</evidence>
<feature type="repeat" description="ANK" evidence="3">
    <location>
        <begin position="164"/>
        <end position="196"/>
    </location>
</feature>
<protein>
    <submittedName>
        <fullName evidence="5">Serine/threonine-protein phosphatase 6 regulatory ankyrin repeat subunit C</fullName>
    </submittedName>
</protein>
<sequence>PRRTVVRPKKVVASFRFVASFSNGFLMVDCQLQDAPEIVRAIFMGGRSEVLSALAKEDVNSLDNLKRTALHAAAYCGEAEIAELLLKENARVNAKDFKWFTPLHRACASKAPQVMQVLLNRGADRNARDKSWQTPLHVAAINGSVDCARLLLDGAANVNASDRGGHTPLHHAVYGGHLELVRLLLSTGASVNAFDKCDRRAMHWATSRGLTDIIDLLCDFGAEVNCRDKAQYTPLHVAAAQGHVAVVRQLISRGAELHALTGKGNSPLHIACLNGKNEVVEVLLEAIAEQSSDEVSEDLSASSSPPSPATPLSADSEAQTSVGFVEPSLRPSTSPLPTSVTPRCRRLSCNTTISSIGGGGGAQQSSTACVGEAVAAQNATGLTPLHLAAASTEGDACLERLLAFSEIQGDAESKSREGCSALLDLEVTCGDSERTPLHLAAAHGRCARCRLLLERGANVFAKDRWGNTPLHLAAAHGHDTVVTILLNAGARWDAPGDSGFTPLHSAAAAGFATSLTRLLEAAAADWNSRSDGTTTGDAIQADGNDFPAEYGHVVGLKDAHDRNLAHAAALGGSVDCLRLVLFAGVNPFSVDREGRTPLHMAIVSRTVELKYGGVDLPRHASVVHSGAIFQATASYGSSDVALILLKLGADPNAADRYGCTPLHLAAAYDTEGTLVRHLLDHGANRFAAACWPTTIGSPLLQSDSQSDDVDVADQGSTLKSRRMTDVSGSFDLVLRTSVSGCEVALATPLYYPLHLASAMGNTNALRCLFEGISEQEACRLILETASMSLLQKEEDAFVLTPCNTPVVALRTTPDLTGSHFFLSPLFLAAFRGQTAAVEFLLQACSGSSVSPSSSAAAAQPGLTNRNPCGQITDPLGRTPLHYAAYAGHLETCRLLVTNPLSNADPSARDSVYQWNAVHHSAAQGHVPVVNFLLRWQLDNRNRSLASPDQDDNFSLADVGDEHGRTPLMLAAQNRHPGVIELLTLSFSSLSASPQVPRPPSAAPVASGRPTSAMTERIDVADVYGRTALHRAAANGHLECMKLLIEAGADWAKSDFRGRRAIHLAATSGQIESIEFLLQTVLRATSATMSAQSTTNETLVSVFCPLDQRGFTPLHFAAYNGHANVVQILLNHTAYQRPHGNTFTAVHCAAARGHVPCLELLLHSFGLPCLRIQDYRGRSPLHVAAVNDQVACVECIISFVLRNAAGEPESPSLPPLSPHPRTAEEIRLMSYFLEMVDSTGRTSLMLAAAHSALSTLQLLVSLYEEAKLSLASFMAKVDSEGLTALHHAASAADESIGLFLVETINDPTYFNLTDRLGRTPLHLAVGAGHIKLVERLLSAGANVFAVDDKHQLPICAGAPNPRVAKCLSVLLLAMMPSLASKIPVPSSTAKTPTFDRRVRNPLTDSIHSSDSEFF</sequence>
<dbReference type="Gene3D" id="1.25.40.20">
    <property type="entry name" value="Ankyrin repeat-containing domain"/>
    <property type="match status" value="9"/>
</dbReference>
<feature type="repeat" description="ANK" evidence="3">
    <location>
        <begin position="131"/>
        <end position="163"/>
    </location>
</feature>
<feature type="repeat" description="ANK" evidence="3">
    <location>
        <begin position="498"/>
        <end position="531"/>
    </location>
</feature>
<feature type="repeat" description="ANK" evidence="3">
    <location>
        <begin position="1056"/>
        <end position="1078"/>
    </location>
</feature>
<accession>A0A0X3Q1E3</accession>
<evidence type="ECO:0000256" key="2">
    <source>
        <dbReference type="ARBA" id="ARBA00023043"/>
    </source>
</evidence>
<feature type="repeat" description="ANK" evidence="3">
    <location>
        <begin position="875"/>
        <end position="896"/>
    </location>
</feature>
<dbReference type="InterPro" id="IPR051165">
    <property type="entry name" value="Multifunctional_ANK_Repeat"/>
</dbReference>
<feature type="repeat" description="ANK" evidence="3">
    <location>
        <begin position="432"/>
        <end position="464"/>
    </location>
</feature>
<gene>
    <name evidence="5" type="primary">ANR52</name>
    <name evidence="5" type="ORF">TR147548</name>
</gene>
<dbReference type="PROSITE" id="PS50088">
    <property type="entry name" value="ANK_REPEAT"/>
    <property type="match status" value="16"/>
</dbReference>
<dbReference type="PANTHER" id="PTHR24123:SF33">
    <property type="entry name" value="PROTEIN HOS4"/>
    <property type="match status" value="1"/>
</dbReference>
<proteinExistence type="predicted"/>
<dbReference type="InterPro" id="IPR036770">
    <property type="entry name" value="Ankyrin_rpt-contain_sf"/>
</dbReference>
<feature type="repeat" description="ANK" evidence="3">
    <location>
        <begin position="230"/>
        <end position="262"/>
    </location>
</feature>